<dbReference type="PANTHER" id="PTHR43106">
    <property type="entry name" value="DEHYDROGENASE-RELATED"/>
    <property type="match status" value="1"/>
</dbReference>
<dbReference type="InterPro" id="IPR036188">
    <property type="entry name" value="FAD/NAD-bd_sf"/>
</dbReference>
<dbReference type="RefSeq" id="WP_341980852.1">
    <property type="nucleotide sequence ID" value="NZ_JBBYAF010000005.1"/>
</dbReference>
<reference evidence="1 2" key="1">
    <citation type="submission" date="2024-04" db="EMBL/GenBank/DDBJ databases">
        <title>Bacillus oryzaecorticis sp. nov., a moderately halophilic bacterium isolated from rice husks.</title>
        <authorList>
            <person name="Zhu H.-S."/>
        </authorList>
    </citation>
    <scope>NUCLEOTIDE SEQUENCE [LARGE SCALE GENOMIC DNA]</scope>
    <source>
        <strain evidence="1 2">ZC255</strain>
    </source>
</reference>
<proteinExistence type="predicted"/>
<gene>
    <name evidence="1" type="ORF">AAEO50_03765</name>
</gene>
<evidence type="ECO:0000313" key="1">
    <source>
        <dbReference type="EMBL" id="MEL3971387.1"/>
    </source>
</evidence>
<dbReference type="SUPFAM" id="SSF51905">
    <property type="entry name" value="FAD/NAD(P)-binding domain"/>
    <property type="match status" value="1"/>
</dbReference>
<name>A0ABU9K5X9_9BACI</name>
<protein>
    <submittedName>
        <fullName evidence="1">NAD(FAD)-utilizing dehydrogenase</fullName>
    </submittedName>
</protein>
<organism evidence="1 2">
    <name type="scientific">Rossellomorea oryzaecorticis</name>
    <dbReference type="NCBI Taxonomy" id="1396505"/>
    <lineage>
        <taxon>Bacteria</taxon>
        <taxon>Bacillati</taxon>
        <taxon>Bacillota</taxon>
        <taxon>Bacilli</taxon>
        <taxon>Bacillales</taxon>
        <taxon>Bacillaceae</taxon>
        <taxon>Rossellomorea</taxon>
    </lineage>
</organism>
<sequence length="426" mass="47706">MNKNQDARIHMIDIGKELENRVCGLDEGNECTCEGTCSKYAGFAGLGKSEGKFNYTNAFGGELHRKIGENHALHLMEEVDEILCQFGGSARGKYSTKNVFLSEKAERLGLHVLSTEVRHLGTGLAHEIFQKMYEIMRERVSFTFETKVESVKKTGNGFDLDTNRGRFKTGRLVVGTGMSGSIWLKSLMESFGVYPGETRLDMGYRVEMKGDQLKSILQDTFETKLKIETDHYQATTYCMNPRGRIIRKYQNGLVMPDGQNALEKDTPSANLNFTLFVPQYYSSYEEALDVAKSVIGGINYGKDRIVVQRLGDFIKKRKTETLAHNEVEPSMEAEWGDARKEAPILYGEALIDFLGALEGLIDEEIHRDTLIYGLDAKFYEPKLSTNEYLESEVPGIYLIGDCSGVTHSLSQAAASGIYLGHHLAFN</sequence>
<comment type="caution">
    <text evidence="1">The sequence shown here is derived from an EMBL/GenBank/DDBJ whole genome shotgun (WGS) entry which is preliminary data.</text>
</comment>
<dbReference type="Proteomes" id="UP001389717">
    <property type="component" value="Unassembled WGS sequence"/>
</dbReference>
<keyword evidence="2" id="KW-1185">Reference proteome</keyword>
<dbReference type="PANTHER" id="PTHR43106:SF1">
    <property type="entry name" value="DEHYDROGENASE-RELATED"/>
    <property type="match status" value="1"/>
</dbReference>
<evidence type="ECO:0000313" key="2">
    <source>
        <dbReference type="Proteomes" id="UP001389717"/>
    </source>
</evidence>
<dbReference type="EMBL" id="JBBYAF010000005">
    <property type="protein sequence ID" value="MEL3971387.1"/>
    <property type="molecule type" value="Genomic_DNA"/>
</dbReference>
<accession>A0ABU9K5X9</accession>